<comment type="similarity">
    <text evidence="6">Belongs to the acetyltransferase family. NAA60 subfamily.</text>
</comment>
<proteinExistence type="inferred from homology"/>
<dbReference type="GO" id="GO:0120518">
    <property type="term" value="F:protein N-terminal-methionine acetyltransferase activity"/>
    <property type="evidence" value="ECO:0007669"/>
    <property type="project" value="UniProtKB-EC"/>
</dbReference>
<evidence type="ECO:0000256" key="9">
    <source>
        <dbReference type="ARBA" id="ARBA00048017"/>
    </source>
</evidence>
<evidence type="ECO:0000313" key="12">
    <source>
        <dbReference type="EnsemblMetazoa" id="SMAR011164-PA"/>
    </source>
</evidence>
<dbReference type="GO" id="GO:0000139">
    <property type="term" value="C:Golgi membrane"/>
    <property type="evidence" value="ECO:0007669"/>
    <property type="project" value="TreeGrafter"/>
</dbReference>
<dbReference type="EC" id="2.3.1.259" evidence="7"/>
<evidence type="ECO:0000256" key="7">
    <source>
        <dbReference type="ARBA" id="ARBA00026111"/>
    </source>
</evidence>
<dbReference type="PhylomeDB" id="T1JBL5"/>
<dbReference type="Pfam" id="PF00583">
    <property type="entry name" value="Acetyltransf_1"/>
    <property type="match status" value="1"/>
</dbReference>
<keyword evidence="2" id="KW-0808">Transferase</keyword>
<dbReference type="PANTHER" id="PTHR14744">
    <property type="entry name" value="N-ALPHA-ACETYLTRANSFERASE 60"/>
    <property type="match status" value="1"/>
</dbReference>
<evidence type="ECO:0000256" key="2">
    <source>
        <dbReference type="ARBA" id="ARBA00022679"/>
    </source>
</evidence>
<sequence length="224" mass="25735">MSQCVPLCHQSALQLRFLNPEDRNEVQNLCTEWFPIEYPESWYREITHSAKFYSLAAIYEHRIIGLIVAELKPNGKCHKEDQGILSHHFPNGTQLAYILSLGVVQDYRRNGIASLLLDNLIAHLTHSDNAQCKAIYLHVLTSNTTAIKFYERRHFKLHTYLPFYYSINGIAQDGYSYVLYLNGGHPPWTVLYPFRKELIEVMLFSALTTSAQTISATSFVNCSM</sequence>
<keyword evidence="5" id="KW-0012">Acyltransferase</keyword>
<keyword evidence="4" id="KW-0156">Chromatin regulator</keyword>
<dbReference type="Gene3D" id="3.40.630.30">
    <property type="match status" value="1"/>
</dbReference>
<evidence type="ECO:0000256" key="10">
    <source>
        <dbReference type="ARBA" id="ARBA00048848"/>
    </source>
</evidence>
<dbReference type="STRING" id="126957.T1JBL5"/>
<dbReference type="CDD" id="cd04301">
    <property type="entry name" value="NAT_SF"/>
    <property type="match status" value="1"/>
</dbReference>
<evidence type="ECO:0000313" key="13">
    <source>
        <dbReference type="Proteomes" id="UP000014500"/>
    </source>
</evidence>
<feature type="domain" description="N-acetyltransferase" evidence="11">
    <location>
        <begin position="13"/>
        <end position="182"/>
    </location>
</feature>
<evidence type="ECO:0000256" key="1">
    <source>
        <dbReference type="ARBA" id="ARBA00013184"/>
    </source>
</evidence>
<comment type="catalytic activity">
    <reaction evidence="10">
        <text>N-terminal L-methionyl-[transmembrane protein] + acetyl-CoA = N-terminal N(alpha)-acetyl-L-methionyl-[transmembrane protein] + CoA + H(+)</text>
        <dbReference type="Rhea" id="RHEA:50604"/>
        <dbReference type="Rhea" id="RHEA-COMP:12745"/>
        <dbReference type="Rhea" id="RHEA-COMP:12746"/>
        <dbReference type="ChEBI" id="CHEBI:15378"/>
        <dbReference type="ChEBI" id="CHEBI:57287"/>
        <dbReference type="ChEBI" id="CHEBI:57288"/>
        <dbReference type="ChEBI" id="CHEBI:64731"/>
        <dbReference type="ChEBI" id="CHEBI:133414"/>
        <dbReference type="EC" id="2.3.1.259"/>
    </reaction>
</comment>
<dbReference type="PANTHER" id="PTHR14744:SF15">
    <property type="entry name" value="N-ALPHA-ACETYLTRANSFERASE 60"/>
    <property type="match status" value="1"/>
</dbReference>
<dbReference type="InterPro" id="IPR000182">
    <property type="entry name" value="GNAT_dom"/>
</dbReference>
<reference evidence="12" key="2">
    <citation type="submission" date="2015-02" db="UniProtKB">
        <authorList>
            <consortium name="EnsemblMetazoa"/>
        </authorList>
    </citation>
    <scope>IDENTIFICATION</scope>
</reference>
<dbReference type="Proteomes" id="UP000014500">
    <property type="component" value="Unassembled WGS sequence"/>
</dbReference>
<organism evidence="12 13">
    <name type="scientific">Strigamia maritima</name>
    <name type="common">European centipede</name>
    <name type="synonym">Geophilus maritimus</name>
    <dbReference type="NCBI Taxonomy" id="126957"/>
    <lineage>
        <taxon>Eukaryota</taxon>
        <taxon>Metazoa</taxon>
        <taxon>Ecdysozoa</taxon>
        <taxon>Arthropoda</taxon>
        <taxon>Myriapoda</taxon>
        <taxon>Chilopoda</taxon>
        <taxon>Pleurostigmophora</taxon>
        <taxon>Geophilomorpha</taxon>
        <taxon>Linotaeniidae</taxon>
        <taxon>Strigamia</taxon>
    </lineage>
</organism>
<dbReference type="EnsemblMetazoa" id="SMAR011164-RA">
    <property type="protein sequence ID" value="SMAR011164-PA"/>
    <property type="gene ID" value="SMAR011164"/>
</dbReference>
<dbReference type="PROSITE" id="PS51186">
    <property type="entry name" value="GNAT"/>
    <property type="match status" value="1"/>
</dbReference>
<dbReference type="EC" id="2.3.1.48" evidence="1"/>
<keyword evidence="3" id="KW-0159">Chromosome partition</keyword>
<keyword evidence="13" id="KW-1185">Reference proteome</keyword>
<dbReference type="GO" id="GO:0007059">
    <property type="term" value="P:chromosome segregation"/>
    <property type="evidence" value="ECO:0007669"/>
    <property type="project" value="UniProtKB-KW"/>
</dbReference>
<dbReference type="SUPFAM" id="SSF55729">
    <property type="entry name" value="Acyl-CoA N-acyltransferases (Nat)"/>
    <property type="match status" value="1"/>
</dbReference>
<dbReference type="eggNOG" id="KOG3138">
    <property type="taxonomic scope" value="Eukaryota"/>
</dbReference>
<evidence type="ECO:0000259" key="11">
    <source>
        <dbReference type="PROSITE" id="PS51186"/>
    </source>
</evidence>
<evidence type="ECO:0000256" key="8">
    <source>
        <dbReference type="ARBA" id="ARBA00026144"/>
    </source>
</evidence>
<protein>
    <recommendedName>
        <fullName evidence="8">N-alpha-acetyltransferase 60</fullName>
        <ecNumber evidence="7">2.3.1.259</ecNumber>
        <ecNumber evidence="1">2.3.1.48</ecNumber>
    </recommendedName>
</protein>
<evidence type="ECO:0000256" key="6">
    <source>
        <dbReference type="ARBA" id="ARBA00025774"/>
    </source>
</evidence>
<accession>T1JBL5</accession>
<dbReference type="EMBL" id="JH432011">
    <property type="status" value="NOT_ANNOTATED_CDS"/>
    <property type="molecule type" value="Genomic_DNA"/>
</dbReference>
<dbReference type="OMA" id="CWFEEVV"/>
<dbReference type="InterPro" id="IPR045141">
    <property type="entry name" value="NAA60-like"/>
</dbReference>
<evidence type="ECO:0000256" key="5">
    <source>
        <dbReference type="ARBA" id="ARBA00023315"/>
    </source>
</evidence>
<dbReference type="InterPro" id="IPR016181">
    <property type="entry name" value="Acyl_CoA_acyltransferase"/>
</dbReference>
<reference evidence="13" key="1">
    <citation type="submission" date="2011-05" db="EMBL/GenBank/DDBJ databases">
        <authorList>
            <person name="Richards S.R."/>
            <person name="Qu J."/>
            <person name="Jiang H."/>
            <person name="Jhangiani S.N."/>
            <person name="Agravi P."/>
            <person name="Goodspeed R."/>
            <person name="Gross S."/>
            <person name="Mandapat C."/>
            <person name="Jackson L."/>
            <person name="Mathew T."/>
            <person name="Pu L."/>
            <person name="Thornton R."/>
            <person name="Saada N."/>
            <person name="Wilczek-Boney K.B."/>
            <person name="Lee S."/>
            <person name="Kovar C."/>
            <person name="Wu Y."/>
            <person name="Scherer S.E."/>
            <person name="Worley K.C."/>
            <person name="Muzny D.M."/>
            <person name="Gibbs R."/>
        </authorList>
    </citation>
    <scope>NUCLEOTIDE SEQUENCE</scope>
    <source>
        <strain evidence="13">Brora</strain>
    </source>
</reference>
<dbReference type="AlphaFoldDB" id="T1JBL5"/>
<dbReference type="HOGENOM" id="CLU_013985_5_4_1"/>
<evidence type="ECO:0000256" key="4">
    <source>
        <dbReference type="ARBA" id="ARBA00022853"/>
    </source>
</evidence>
<name>T1JBL5_STRMM</name>
<evidence type="ECO:0000256" key="3">
    <source>
        <dbReference type="ARBA" id="ARBA00022829"/>
    </source>
</evidence>
<dbReference type="GO" id="GO:0004402">
    <property type="term" value="F:histone acetyltransferase activity"/>
    <property type="evidence" value="ECO:0007669"/>
    <property type="project" value="TreeGrafter"/>
</dbReference>
<comment type="catalytic activity">
    <reaction evidence="9">
        <text>L-lysyl-[protein] + acetyl-CoA = N(6)-acetyl-L-lysyl-[protein] + CoA + H(+)</text>
        <dbReference type="Rhea" id="RHEA:45948"/>
        <dbReference type="Rhea" id="RHEA-COMP:9752"/>
        <dbReference type="Rhea" id="RHEA-COMP:10731"/>
        <dbReference type="ChEBI" id="CHEBI:15378"/>
        <dbReference type="ChEBI" id="CHEBI:29969"/>
        <dbReference type="ChEBI" id="CHEBI:57287"/>
        <dbReference type="ChEBI" id="CHEBI:57288"/>
        <dbReference type="ChEBI" id="CHEBI:61930"/>
        <dbReference type="EC" id="2.3.1.48"/>
    </reaction>
</comment>